<keyword evidence="7 11" id="KW-0808">Transferase</keyword>
<keyword evidence="9 12" id="KW-1133">Transmembrane helix</keyword>
<keyword evidence="11 13" id="KW-0548">Nucleotidyltransferase</keyword>
<accession>A0A4Y4D2N8</accession>
<evidence type="ECO:0000256" key="8">
    <source>
        <dbReference type="ARBA" id="ARBA00022692"/>
    </source>
</evidence>
<evidence type="ECO:0000256" key="4">
    <source>
        <dbReference type="ARBA" id="ARBA00005189"/>
    </source>
</evidence>
<evidence type="ECO:0000256" key="3">
    <source>
        <dbReference type="ARBA" id="ARBA00005119"/>
    </source>
</evidence>
<dbReference type="GO" id="GO:0005886">
    <property type="term" value="C:plasma membrane"/>
    <property type="evidence" value="ECO:0007669"/>
    <property type="project" value="TreeGrafter"/>
</dbReference>
<feature type="transmembrane region" description="Helical" evidence="12">
    <location>
        <begin position="242"/>
        <end position="260"/>
    </location>
</feature>
<feature type="transmembrane region" description="Helical" evidence="12">
    <location>
        <begin position="155"/>
        <end position="181"/>
    </location>
</feature>
<dbReference type="PANTHER" id="PTHR43535">
    <property type="entry name" value="PHOSPHATIDATE CYTIDYLYLTRANSFERASE"/>
    <property type="match status" value="1"/>
</dbReference>
<dbReference type="RefSeq" id="WP_082810371.1">
    <property type="nucleotide sequence ID" value="NZ_BJNW01000013.1"/>
</dbReference>
<evidence type="ECO:0000256" key="7">
    <source>
        <dbReference type="ARBA" id="ARBA00022679"/>
    </source>
</evidence>
<feature type="transmembrane region" description="Helical" evidence="12">
    <location>
        <begin position="201"/>
        <end position="221"/>
    </location>
</feature>
<dbReference type="Pfam" id="PF01148">
    <property type="entry name" value="CTP_transf_1"/>
    <property type="match status" value="1"/>
</dbReference>
<evidence type="ECO:0000313" key="13">
    <source>
        <dbReference type="EMBL" id="GEC99458.1"/>
    </source>
</evidence>
<comment type="similarity">
    <text evidence="5 11">Belongs to the CDS family.</text>
</comment>
<comment type="pathway">
    <text evidence="4">Lipid metabolism.</text>
</comment>
<feature type="transmembrane region" description="Helical" evidence="12">
    <location>
        <begin position="12"/>
        <end position="33"/>
    </location>
</feature>
<dbReference type="AlphaFoldDB" id="A0A4Y4D2N8"/>
<reference evidence="13 14" key="1">
    <citation type="submission" date="2019-06" db="EMBL/GenBank/DDBJ databases">
        <title>Whole genome shotgun sequence of Kocuria varians NBRC 15358.</title>
        <authorList>
            <person name="Hosoyama A."/>
            <person name="Uohara A."/>
            <person name="Ohji S."/>
            <person name="Ichikawa N."/>
        </authorList>
    </citation>
    <scope>NUCLEOTIDE SEQUENCE [LARGE SCALE GENOMIC DNA]</scope>
    <source>
        <strain evidence="13 14">NBRC 15358</strain>
    </source>
</reference>
<comment type="pathway">
    <text evidence="3 11">Phospholipid metabolism; CDP-diacylglycerol biosynthesis; CDP-diacylglycerol from sn-glycerol 3-phosphate: step 3/3.</text>
</comment>
<keyword evidence="14" id="KW-1185">Reference proteome</keyword>
<evidence type="ECO:0000256" key="11">
    <source>
        <dbReference type="RuleBase" id="RU003938"/>
    </source>
</evidence>
<comment type="subcellular location">
    <subcellularLocation>
        <location evidence="2">Membrane</location>
        <topology evidence="2">Multi-pass membrane protein</topology>
    </subcellularLocation>
</comment>
<feature type="transmembrane region" description="Helical" evidence="12">
    <location>
        <begin position="53"/>
        <end position="80"/>
    </location>
</feature>
<comment type="caution">
    <text evidence="13">The sequence shown here is derived from an EMBL/GenBank/DDBJ whole genome shotgun (WGS) entry which is preliminary data.</text>
</comment>
<evidence type="ECO:0000256" key="12">
    <source>
        <dbReference type="SAM" id="Phobius"/>
    </source>
</evidence>
<evidence type="ECO:0000256" key="9">
    <source>
        <dbReference type="ARBA" id="ARBA00022989"/>
    </source>
</evidence>
<evidence type="ECO:0000256" key="1">
    <source>
        <dbReference type="ARBA" id="ARBA00001698"/>
    </source>
</evidence>
<gene>
    <name evidence="13" type="primary">cdsA</name>
    <name evidence="13" type="ORF">KVA01_16130</name>
</gene>
<evidence type="ECO:0000256" key="5">
    <source>
        <dbReference type="ARBA" id="ARBA00010185"/>
    </source>
</evidence>
<evidence type="ECO:0000256" key="2">
    <source>
        <dbReference type="ARBA" id="ARBA00004141"/>
    </source>
</evidence>
<dbReference type="UniPathway" id="UPA00557">
    <property type="reaction ID" value="UER00614"/>
</dbReference>
<evidence type="ECO:0000313" key="14">
    <source>
        <dbReference type="Proteomes" id="UP000315730"/>
    </source>
</evidence>
<sequence length="332" mass="36329">MPTVGLLGPESLRLVLGLLAFLVVATVVAEVMYRRTRSDGLRATLLNVRQRIFAWWIMTGVLVGSLALGETVVVLLFLALSLVAMREFADLMPRGERDTRVMVWIMAVLSPLHFWFLWQHWYGMYAIFIPVYAFLFLPVLLALSGRTDSFLHRAALSQWGLMVCVYALSYLPAVLQLPVVFREGKAAADGSPVGSGGAEAGALLLFLVVVVQGSDVLQYLWGKTLGRHRIAPTVSPNKTWEGFVGGILSATTLGAALWWLTPFTPWQAAGLALLSCVLGFAGGLVMSSLKRDRGIKDFGTLIPGHGGILDRMDSLIFAAPVFFHLTRFFFAG</sequence>
<protein>
    <recommendedName>
        <fullName evidence="6 11">Phosphatidate cytidylyltransferase</fullName>
        <ecNumber evidence="6 11">2.7.7.41</ecNumber>
    </recommendedName>
</protein>
<feature type="transmembrane region" description="Helical" evidence="12">
    <location>
        <begin position="124"/>
        <end position="143"/>
    </location>
</feature>
<keyword evidence="10 12" id="KW-0472">Membrane</keyword>
<dbReference type="EC" id="2.7.7.41" evidence="6 11"/>
<proteinExistence type="inferred from homology"/>
<comment type="catalytic activity">
    <reaction evidence="1 11">
        <text>a 1,2-diacyl-sn-glycero-3-phosphate + CTP + H(+) = a CDP-1,2-diacyl-sn-glycerol + diphosphate</text>
        <dbReference type="Rhea" id="RHEA:16229"/>
        <dbReference type="ChEBI" id="CHEBI:15378"/>
        <dbReference type="ChEBI" id="CHEBI:33019"/>
        <dbReference type="ChEBI" id="CHEBI:37563"/>
        <dbReference type="ChEBI" id="CHEBI:58332"/>
        <dbReference type="ChEBI" id="CHEBI:58608"/>
        <dbReference type="EC" id="2.7.7.41"/>
    </reaction>
</comment>
<organism evidence="13 14">
    <name type="scientific">Kocuria varians</name>
    <name type="common">Micrococcus varians</name>
    <dbReference type="NCBI Taxonomy" id="1272"/>
    <lineage>
        <taxon>Bacteria</taxon>
        <taxon>Bacillati</taxon>
        <taxon>Actinomycetota</taxon>
        <taxon>Actinomycetes</taxon>
        <taxon>Micrococcales</taxon>
        <taxon>Micrococcaceae</taxon>
        <taxon>Kocuria</taxon>
    </lineage>
</organism>
<dbReference type="PROSITE" id="PS01315">
    <property type="entry name" value="CDS"/>
    <property type="match status" value="1"/>
</dbReference>
<dbReference type="GO" id="GO:0009273">
    <property type="term" value="P:peptidoglycan-based cell wall biogenesis"/>
    <property type="evidence" value="ECO:0007669"/>
    <property type="project" value="TreeGrafter"/>
</dbReference>
<evidence type="ECO:0000256" key="6">
    <source>
        <dbReference type="ARBA" id="ARBA00012487"/>
    </source>
</evidence>
<evidence type="ECO:0000256" key="10">
    <source>
        <dbReference type="ARBA" id="ARBA00023136"/>
    </source>
</evidence>
<dbReference type="STRING" id="1272.GCA_900014985_01717"/>
<dbReference type="Proteomes" id="UP000315730">
    <property type="component" value="Unassembled WGS sequence"/>
</dbReference>
<name>A0A4Y4D2N8_KOCVA</name>
<dbReference type="PANTHER" id="PTHR43535:SF1">
    <property type="entry name" value="PHOSPHATIDATE CYTIDYLYLTRANSFERASE"/>
    <property type="match status" value="1"/>
</dbReference>
<dbReference type="GO" id="GO:0016024">
    <property type="term" value="P:CDP-diacylglycerol biosynthetic process"/>
    <property type="evidence" value="ECO:0007669"/>
    <property type="project" value="UniProtKB-UniPathway"/>
</dbReference>
<feature type="transmembrane region" description="Helical" evidence="12">
    <location>
        <begin position="266"/>
        <end position="286"/>
    </location>
</feature>
<dbReference type="GO" id="GO:0004605">
    <property type="term" value="F:phosphatidate cytidylyltransferase activity"/>
    <property type="evidence" value="ECO:0007669"/>
    <property type="project" value="UniProtKB-EC"/>
</dbReference>
<dbReference type="EMBL" id="BJNW01000013">
    <property type="protein sequence ID" value="GEC99458.1"/>
    <property type="molecule type" value="Genomic_DNA"/>
</dbReference>
<keyword evidence="8 11" id="KW-0812">Transmembrane</keyword>
<dbReference type="InterPro" id="IPR000374">
    <property type="entry name" value="PC_trans"/>
</dbReference>